<proteinExistence type="predicted"/>
<evidence type="ECO:0000256" key="1">
    <source>
        <dbReference type="SAM" id="SignalP"/>
    </source>
</evidence>
<dbReference type="Proteomes" id="UP000823399">
    <property type="component" value="Unassembled WGS sequence"/>
</dbReference>
<feature type="chain" id="PRO_5040440184" description="Secreted protein" evidence="1">
    <location>
        <begin position="31"/>
        <end position="77"/>
    </location>
</feature>
<evidence type="ECO:0000313" key="3">
    <source>
        <dbReference type="Proteomes" id="UP000823399"/>
    </source>
</evidence>
<dbReference type="AlphaFoldDB" id="A0A9P7JUM0"/>
<evidence type="ECO:0008006" key="4">
    <source>
        <dbReference type="Google" id="ProtNLM"/>
    </source>
</evidence>
<gene>
    <name evidence="2" type="ORF">F5147DRAFT_694377</name>
</gene>
<keyword evidence="1" id="KW-0732">Signal</keyword>
<accession>A0A9P7JUM0</accession>
<dbReference type="GeneID" id="64699561"/>
<feature type="signal peptide" evidence="1">
    <location>
        <begin position="1"/>
        <end position="30"/>
    </location>
</feature>
<organism evidence="2 3">
    <name type="scientific">Suillus discolor</name>
    <dbReference type="NCBI Taxonomy" id="1912936"/>
    <lineage>
        <taxon>Eukaryota</taxon>
        <taxon>Fungi</taxon>
        <taxon>Dikarya</taxon>
        <taxon>Basidiomycota</taxon>
        <taxon>Agaricomycotina</taxon>
        <taxon>Agaricomycetes</taxon>
        <taxon>Agaricomycetidae</taxon>
        <taxon>Boletales</taxon>
        <taxon>Suillineae</taxon>
        <taxon>Suillaceae</taxon>
        <taxon>Suillus</taxon>
    </lineage>
</organism>
<protein>
    <recommendedName>
        <fullName evidence="4">Secreted protein</fullName>
    </recommendedName>
</protein>
<comment type="caution">
    <text evidence="2">The sequence shown here is derived from an EMBL/GenBank/DDBJ whole genome shotgun (WGS) entry which is preliminary data.</text>
</comment>
<dbReference type="RefSeq" id="XP_041293053.1">
    <property type="nucleotide sequence ID" value="XM_041437302.1"/>
</dbReference>
<dbReference type="EMBL" id="JABBWM010000026">
    <property type="protein sequence ID" value="KAG2108683.1"/>
    <property type="molecule type" value="Genomic_DNA"/>
</dbReference>
<keyword evidence="3" id="KW-1185">Reference proteome</keyword>
<evidence type="ECO:0000313" key="2">
    <source>
        <dbReference type="EMBL" id="KAG2108683.1"/>
    </source>
</evidence>
<sequence>MKMTRRSSSSSRAQANILLLLQCILCKVHGGISSKESSEKGNVLDTEVATQCPWFALRCNAGTGTSQPDSSVHGCLL</sequence>
<reference evidence="2" key="1">
    <citation type="journal article" date="2020" name="New Phytol.">
        <title>Comparative genomics reveals dynamic genome evolution in host specialist ectomycorrhizal fungi.</title>
        <authorList>
            <person name="Lofgren L.A."/>
            <person name="Nguyen N.H."/>
            <person name="Vilgalys R."/>
            <person name="Ruytinx J."/>
            <person name="Liao H.L."/>
            <person name="Branco S."/>
            <person name="Kuo A."/>
            <person name="LaButti K."/>
            <person name="Lipzen A."/>
            <person name="Andreopoulos W."/>
            <person name="Pangilinan J."/>
            <person name="Riley R."/>
            <person name="Hundley H."/>
            <person name="Na H."/>
            <person name="Barry K."/>
            <person name="Grigoriev I.V."/>
            <person name="Stajich J.E."/>
            <person name="Kennedy P.G."/>
        </authorList>
    </citation>
    <scope>NUCLEOTIDE SEQUENCE</scope>
    <source>
        <strain evidence="2">FC423</strain>
    </source>
</reference>
<name>A0A9P7JUM0_9AGAM</name>